<evidence type="ECO:0000256" key="5">
    <source>
        <dbReference type="ARBA" id="ARBA00023125"/>
    </source>
</evidence>
<reference evidence="9" key="1">
    <citation type="journal article" date="2020" name="bioRxiv">
        <title>Hybrid origin of Populus tomentosa Carr. identified through genome sequencing and phylogenomic analysis.</title>
        <authorList>
            <person name="An X."/>
            <person name="Gao K."/>
            <person name="Chen Z."/>
            <person name="Li J."/>
            <person name="Yang X."/>
            <person name="Yang X."/>
            <person name="Zhou J."/>
            <person name="Guo T."/>
            <person name="Zhao T."/>
            <person name="Huang S."/>
            <person name="Miao D."/>
            <person name="Khan W.U."/>
            <person name="Rao P."/>
            <person name="Ye M."/>
            <person name="Lei B."/>
            <person name="Liao W."/>
            <person name="Wang J."/>
            <person name="Ji L."/>
            <person name="Li Y."/>
            <person name="Guo B."/>
            <person name="Mustafa N.S."/>
            <person name="Li S."/>
            <person name="Yun Q."/>
            <person name="Keller S.R."/>
            <person name="Mao J."/>
            <person name="Zhang R."/>
            <person name="Strauss S.H."/>
        </authorList>
    </citation>
    <scope>NUCLEOTIDE SEQUENCE</scope>
    <source>
        <strain evidence="9">GM15</strain>
        <tissue evidence="9">Leaf</tissue>
    </source>
</reference>
<evidence type="ECO:0000256" key="6">
    <source>
        <dbReference type="PROSITE-ProRule" id="PRU00723"/>
    </source>
</evidence>
<dbReference type="EMBL" id="JAAWWB010000010">
    <property type="protein sequence ID" value="KAG6774264.1"/>
    <property type="molecule type" value="Genomic_DNA"/>
</dbReference>
<evidence type="ECO:0000256" key="2">
    <source>
        <dbReference type="ARBA" id="ARBA00022737"/>
    </source>
</evidence>
<feature type="region of interest" description="Disordered" evidence="7">
    <location>
        <begin position="2016"/>
        <end position="2043"/>
    </location>
</feature>
<feature type="domain" description="C3H1-type" evidence="8">
    <location>
        <begin position="1954"/>
        <end position="1980"/>
    </location>
</feature>
<keyword evidence="3 6" id="KW-0863">Zinc-finger</keyword>
<protein>
    <recommendedName>
        <fullName evidence="8">C3H1-type domain-containing protein</fullName>
    </recommendedName>
</protein>
<dbReference type="GO" id="GO:0003677">
    <property type="term" value="F:DNA binding"/>
    <property type="evidence" value="ECO:0007669"/>
    <property type="project" value="UniProtKB-KW"/>
</dbReference>
<feature type="compositionally biased region" description="Basic residues" evidence="7">
    <location>
        <begin position="2024"/>
        <end position="2040"/>
    </location>
</feature>
<evidence type="ECO:0000256" key="3">
    <source>
        <dbReference type="ARBA" id="ARBA00022771"/>
    </source>
</evidence>
<name>A0A8X8D135_POPTO</name>
<gene>
    <name evidence="9" type="ORF">POTOM_021616</name>
</gene>
<organism evidence="9 10">
    <name type="scientific">Populus tomentosa</name>
    <name type="common">Chinese white poplar</name>
    <dbReference type="NCBI Taxonomy" id="118781"/>
    <lineage>
        <taxon>Eukaryota</taxon>
        <taxon>Viridiplantae</taxon>
        <taxon>Streptophyta</taxon>
        <taxon>Embryophyta</taxon>
        <taxon>Tracheophyta</taxon>
        <taxon>Spermatophyta</taxon>
        <taxon>Magnoliopsida</taxon>
        <taxon>eudicotyledons</taxon>
        <taxon>Gunneridae</taxon>
        <taxon>Pentapetalae</taxon>
        <taxon>rosids</taxon>
        <taxon>fabids</taxon>
        <taxon>Malpighiales</taxon>
        <taxon>Salicaceae</taxon>
        <taxon>Saliceae</taxon>
        <taxon>Populus</taxon>
    </lineage>
</organism>
<dbReference type="PANTHER" id="PTHR46156">
    <property type="entry name" value="CCCH ZINGC FINGER"/>
    <property type="match status" value="1"/>
</dbReference>
<evidence type="ECO:0000256" key="7">
    <source>
        <dbReference type="SAM" id="MobiDB-lite"/>
    </source>
</evidence>
<dbReference type="OrthoDB" id="3247158at2759"/>
<dbReference type="InterPro" id="IPR000571">
    <property type="entry name" value="Znf_CCCH"/>
</dbReference>
<feature type="compositionally biased region" description="Pro residues" evidence="7">
    <location>
        <begin position="36"/>
        <end position="52"/>
    </location>
</feature>
<dbReference type="FunFam" id="4.10.1000.10:FF:000022">
    <property type="entry name" value="Zinc finger CCCH domain-containing protein 7"/>
    <property type="match status" value="1"/>
</dbReference>
<feature type="region of interest" description="Disordered" evidence="7">
    <location>
        <begin position="1397"/>
        <end position="1416"/>
    </location>
</feature>
<feature type="region of interest" description="Disordered" evidence="7">
    <location>
        <begin position="1"/>
        <end position="89"/>
    </location>
</feature>
<keyword evidence="10" id="KW-1185">Reference proteome</keyword>
<feature type="compositionally biased region" description="Polar residues" evidence="7">
    <location>
        <begin position="960"/>
        <end position="971"/>
    </location>
</feature>
<dbReference type="FunFam" id="4.10.1000.10:FF:000008">
    <property type="entry name" value="zinc finger CCCH domain-containing protein 3"/>
    <property type="match status" value="1"/>
</dbReference>
<dbReference type="GO" id="GO:0005634">
    <property type="term" value="C:nucleus"/>
    <property type="evidence" value="ECO:0007669"/>
    <property type="project" value="TreeGrafter"/>
</dbReference>
<dbReference type="PROSITE" id="PS50103">
    <property type="entry name" value="ZF_C3H1"/>
    <property type="match status" value="3"/>
</dbReference>
<feature type="compositionally biased region" description="Low complexity" evidence="7">
    <location>
        <begin position="170"/>
        <end position="180"/>
    </location>
</feature>
<evidence type="ECO:0000256" key="1">
    <source>
        <dbReference type="ARBA" id="ARBA00022723"/>
    </source>
</evidence>
<dbReference type="GO" id="GO:0008270">
    <property type="term" value="F:zinc ion binding"/>
    <property type="evidence" value="ECO:0007669"/>
    <property type="project" value="UniProtKB-KW"/>
</dbReference>
<evidence type="ECO:0000313" key="9">
    <source>
        <dbReference type="EMBL" id="KAG6774264.1"/>
    </source>
</evidence>
<dbReference type="Proteomes" id="UP000886885">
    <property type="component" value="Chromosome 5D"/>
</dbReference>
<evidence type="ECO:0000256" key="4">
    <source>
        <dbReference type="ARBA" id="ARBA00022833"/>
    </source>
</evidence>
<accession>A0A8X8D135</accession>
<feature type="compositionally biased region" description="Basic and acidic residues" evidence="7">
    <location>
        <begin position="158"/>
        <end position="167"/>
    </location>
</feature>
<keyword evidence="1 6" id="KW-0479">Metal-binding</keyword>
<comment type="caution">
    <text evidence="9">The sequence shown here is derived from an EMBL/GenBank/DDBJ whole genome shotgun (WGS) entry which is preliminary data.</text>
</comment>
<proteinExistence type="predicted"/>
<keyword evidence="5" id="KW-0238">DNA-binding</keyword>
<feature type="region of interest" description="Disordered" evidence="7">
    <location>
        <begin position="1266"/>
        <end position="1317"/>
    </location>
</feature>
<keyword evidence="2" id="KW-0677">Repeat</keyword>
<feature type="region of interest" description="Disordered" evidence="7">
    <location>
        <begin position="156"/>
        <end position="180"/>
    </location>
</feature>
<dbReference type="PANTHER" id="PTHR46156:SF1">
    <property type="entry name" value="ZINC FINGER CCCH DOMAIN-CONTAINING PROTEIN 3"/>
    <property type="match status" value="1"/>
</dbReference>
<feature type="zinc finger region" description="C3H1-type" evidence="6">
    <location>
        <begin position="1899"/>
        <end position="1928"/>
    </location>
</feature>
<feature type="zinc finger region" description="C3H1-type" evidence="6">
    <location>
        <begin position="2003"/>
        <end position="2031"/>
    </location>
</feature>
<feature type="zinc finger region" description="C3H1-type" evidence="6">
    <location>
        <begin position="1954"/>
        <end position="1980"/>
    </location>
</feature>
<evidence type="ECO:0000313" key="10">
    <source>
        <dbReference type="Proteomes" id="UP000886885"/>
    </source>
</evidence>
<feature type="region of interest" description="Disordered" evidence="7">
    <location>
        <begin position="1759"/>
        <end position="1779"/>
    </location>
</feature>
<feature type="compositionally biased region" description="Low complexity" evidence="7">
    <location>
        <begin position="1278"/>
        <end position="1293"/>
    </location>
</feature>
<feature type="compositionally biased region" description="Basic and acidic residues" evidence="7">
    <location>
        <begin position="72"/>
        <end position="87"/>
    </location>
</feature>
<feature type="domain" description="C3H1-type" evidence="8">
    <location>
        <begin position="2003"/>
        <end position="2031"/>
    </location>
</feature>
<keyword evidence="4 6" id="KW-0862">Zinc</keyword>
<evidence type="ECO:0000259" key="8">
    <source>
        <dbReference type="PROSITE" id="PS50103"/>
    </source>
</evidence>
<dbReference type="SMART" id="SM00356">
    <property type="entry name" value="ZnF_C3H1"/>
    <property type="match status" value="5"/>
</dbReference>
<feature type="domain" description="C3H1-type" evidence="8">
    <location>
        <begin position="1899"/>
        <end position="1928"/>
    </location>
</feature>
<feature type="region of interest" description="Disordered" evidence="7">
    <location>
        <begin position="934"/>
        <end position="1001"/>
    </location>
</feature>
<feature type="compositionally biased region" description="Polar residues" evidence="7">
    <location>
        <begin position="1770"/>
        <end position="1779"/>
    </location>
</feature>
<sequence length="2133" mass="235240">MAPPSSYFQYTKYAKHPSPTPPPRYPNFHHHSNFLEPPPPPQTPPPPPPPSFPQFSPRNPHFSYNPSPNHPQIHDNYNHQRSHHDLPHSTQLPWVSHQLYDDHQPPRRLPEFDHCVHEPRPDFTFLRDDHMQTRHELEGDTNPNSRLVQDRNFVTDGESEHCRRRGEFGSNSDRSSSSVLRTVSNQLRGFKSNLGNYENRRRLNYDYHEKGSANQRWVHDREVMGESRDSLIELGSNEIGDGENRILAGKRGHYRIREGNLELERNGGKRSREGSYEFNRTPRKQLQKKSALLRLRKPSYRNREDERVHYSSFADYTKSSPFRGKHQESGFFRGKDEDKVLHADRGMVEGVRERSPVELDVSFKSNSLVAKAILTPTLSSAGASEMNLTPRNSKVRKVLVPAKDEDSLNSSMHKPNKVALGLDEAASVANKASSSNKELKKSKEVVTASGITNVRDSSSLPMKRTVSLRSGTNLVSGKTSSLKGGKKKKVVKRVVKKVANHKSTLSSSQPTKTCDEPVKADNFAHNPTESIDPDKAATVADIVDPQPCPNEATAMPQNDKVERFDKFMESGLVGADADFGNLFVFNINGNKSRSASPSDFSNNEETKFGESFINGDCDKGLHAIADTENSLKKSLDETFRSEIGGVEDVSKQPCQNGDSCLFEDNAVRGSLKVLDYMEGNTDFGSLSSEKTIIHEGPLNTCITLMGLDTASMNSQERITVFDAGASDVGCKEPCRNLGSPSAENGITDLLQGASFPVVNNRSFSVSISGETGIQNDVIRPNQGVGTMLVSPSCCTNSEEINISVHGTGDDFSEQLSQDGVTITLESASIGGSLDTKVSAGGSDEDATDITKNDKKIKVPQLDLSRTDVSYMHLDPANMVTSTTAHWVDKTLRLCFEDSATAECTFSGSQYVDAGSQSCNIVSVLHEGSLTDVSAGKDSVRRSDDVGPSNVSPRNEKNRKSSTPQLELNSPLESDADEGPVFAGNSTSGMEVPSNSGDGQTLPEEEAVVSDMDFLCTSDFLPAQKRITASLENCSAGEHTVAAVKDAFEDDGQKDVQSHFAVEELAVTKVTSRDLVVLGGKDIINATPVVVGSSNPNDSMDVDAGEGDKMDIDAEEEQVVINGGIDPCQIPSKLQTQVFTEKLPGIDVENSDFHGVKNDLPCMSNNLSSFEDGFGVSTINSSEELMAFVPETLSDRGSPETLPDVLVTSSSKNPVEKVHGYHDKILAERPAINVGSNSSICTTSSQSGKIVLKSDHAVEGDRLLARMTGHFPSQDSKITTRTRNASTASSSRNSKTQTWHRTDSSSDSAPLPKKAFSSTVHAQMQFPRKTDKLQSTSYICKGNSLVRKPISVAQSPHPHGLSVYQLNSSGTNEPKKNTGSDSRIDIVAPLDVVRKGGMNASCERPRTPPLSSVPKIPNQATNALGVRVSSPLAEHLHSLSTETATAPAEFMESKDVPKSSDNLLKISESPITQNSQINNLECNGDLNEDNKVVLANVKNLTCVKRKSNQLVATSNPCASSVQNACNTSASDSYYKKRRNQLIRTSLESQVKQTTSIPDESLNSEGQTALYSFFFGNFSKRRPRKDIVGIEFLIILFWHDNIHYKRTEVGYPFAVLTKTSKPSKFSLVWTLHGAQLSKNDGDSLHHVKVLPHLFPWKRATYWRSFLPKPSSISNHSSLSSIGYNGLWCFPLCFCCLFQKLLLLRKRNTVYTRSKHGFSLRKSNVLSFVGSSLKWSKSIERYSKKANEEATLAVAAVERKNRERRGAAHGASPTKSRNSSSRKLAHSMELHRICSGSGVLGIELTIFAGERIFPIGLVRYKMDSSKQTLQRISGDESSFSGALQKEKDAKKSYVPRRLMIGKDEYVRIGNGNQLIRDPKKRTRILASEKVRWSLHTARSRLARKRKYCQFFTRFGKCNKDNGKCPFIHDSSKIAVCTKFLNGLCFNPECKLTHKVIPERMPDCSYFLQGLCTNKDCPYRHVCVNPNAFICEGFLRGYCADANECLKKHSYVCPTYEATGSCPQGSKCKLHHPKNRSKEKKSKRSRDNNVQGRYFGLMHASTTELRNPVPGKLNVLDNDAISFKGSIADYISLDVIDEVVENTIPADEHTALGDSDPLELQLGDLDELIKPVRIMNI</sequence>
<feature type="compositionally biased region" description="Polar residues" evidence="7">
    <location>
        <begin position="983"/>
        <end position="998"/>
    </location>
</feature>